<comment type="caution">
    <text evidence="1">The sequence shown here is derived from an EMBL/GenBank/DDBJ whole genome shotgun (WGS) entry which is preliminary data.</text>
</comment>
<evidence type="ECO:0000313" key="2">
    <source>
        <dbReference type="Proteomes" id="UP001501729"/>
    </source>
</evidence>
<organism evidence="1 2">
    <name type="scientific">Haladaptatus pallidirubidus</name>
    <dbReference type="NCBI Taxonomy" id="1008152"/>
    <lineage>
        <taxon>Archaea</taxon>
        <taxon>Methanobacteriati</taxon>
        <taxon>Methanobacteriota</taxon>
        <taxon>Stenosarchaea group</taxon>
        <taxon>Halobacteria</taxon>
        <taxon>Halobacteriales</taxon>
        <taxon>Haladaptataceae</taxon>
        <taxon>Haladaptatus</taxon>
    </lineage>
</organism>
<evidence type="ECO:0000313" key="1">
    <source>
        <dbReference type="EMBL" id="GAA5044286.1"/>
    </source>
</evidence>
<reference evidence="1 2" key="1">
    <citation type="journal article" date="2019" name="Int. J. Syst. Evol. Microbiol.">
        <title>The Global Catalogue of Microorganisms (GCM) 10K type strain sequencing project: providing services to taxonomists for standard genome sequencing and annotation.</title>
        <authorList>
            <consortium name="The Broad Institute Genomics Platform"/>
            <consortium name="The Broad Institute Genome Sequencing Center for Infectious Disease"/>
            <person name="Wu L."/>
            <person name="Ma J."/>
        </authorList>
    </citation>
    <scope>NUCLEOTIDE SEQUENCE [LARGE SCALE GENOMIC DNA]</scope>
    <source>
        <strain evidence="1 2">JCM 17504</strain>
    </source>
</reference>
<sequence length="69" mass="7988">MLSYVHVDFMEKDLFEDVFRDAGEVRSFVTFMDHIILVRILVGEEGLFFTVDPDSDVTTLVEMVEEAIE</sequence>
<name>A0AAV3UDD5_9EURY</name>
<protein>
    <submittedName>
        <fullName evidence="1">Uncharacterized protein</fullName>
    </submittedName>
</protein>
<gene>
    <name evidence="1" type="ORF">GCM10025751_10290</name>
</gene>
<keyword evidence="2" id="KW-1185">Reference proteome</keyword>
<proteinExistence type="predicted"/>
<dbReference type="EMBL" id="BAABKX010000001">
    <property type="protein sequence ID" value="GAA5044286.1"/>
    <property type="molecule type" value="Genomic_DNA"/>
</dbReference>
<dbReference type="AlphaFoldDB" id="A0AAV3UDD5"/>
<dbReference type="Proteomes" id="UP001501729">
    <property type="component" value="Unassembled WGS sequence"/>
</dbReference>
<accession>A0AAV3UDD5</accession>